<proteinExistence type="predicted"/>
<protein>
    <submittedName>
        <fullName evidence="1">Uncharacterized protein</fullName>
    </submittedName>
</protein>
<gene>
    <name evidence="1" type="ORF">SAMN05216409_1532</name>
</gene>
<dbReference type="Proteomes" id="UP000183210">
    <property type="component" value="Unassembled WGS sequence"/>
</dbReference>
<evidence type="ECO:0000313" key="1">
    <source>
        <dbReference type="EMBL" id="SER56483.1"/>
    </source>
</evidence>
<reference evidence="1 2" key="1">
    <citation type="submission" date="2016-10" db="EMBL/GenBank/DDBJ databases">
        <authorList>
            <person name="Varghese N."/>
            <person name="Submissions S."/>
        </authorList>
    </citation>
    <scope>NUCLEOTIDE SEQUENCE [LARGE SCALE GENOMIC DNA]</scope>
    <source>
        <strain evidence="1 2">LMG 21974</strain>
    </source>
</reference>
<sequence length="57" mass="6448">MSKKIKPCHCGYEGALMGMQHKEGYLSLMCPECRRTVKAFTPQGLTDMWNAKPEVKS</sequence>
<dbReference type="EMBL" id="FOEV01000053">
    <property type="protein sequence ID" value="SER56483.1"/>
    <property type="molecule type" value="Genomic_DNA"/>
</dbReference>
<organism evidence="1 2">
    <name type="scientific">Pseudomonas lutea</name>
    <dbReference type="NCBI Taxonomy" id="243924"/>
    <lineage>
        <taxon>Bacteria</taxon>
        <taxon>Pseudomonadati</taxon>
        <taxon>Pseudomonadota</taxon>
        <taxon>Gammaproteobacteria</taxon>
        <taxon>Pseudomonadales</taxon>
        <taxon>Pseudomonadaceae</taxon>
        <taxon>Pseudomonas</taxon>
    </lineage>
</organism>
<dbReference type="AlphaFoldDB" id="A0A9X8QM73"/>
<name>A0A9X8QM73_9PSED</name>
<evidence type="ECO:0000313" key="2">
    <source>
        <dbReference type="Proteomes" id="UP000183210"/>
    </source>
</evidence>
<accession>A0A9X8QM73</accession>
<comment type="caution">
    <text evidence="1">The sequence shown here is derived from an EMBL/GenBank/DDBJ whole genome shotgun (WGS) entry which is preliminary data.</text>
</comment>